<keyword evidence="1" id="KW-1133">Transmembrane helix</keyword>
<evidence type="ECO:0000313" key="3">
    <source>
        <dbReference type="Proteomes" id="UP001321473"/>
    </source>
</evidence>
<dbReference type="EMBL" id="JARKHS020002426">
    <property type="protein sequence ID" value="KAK8786766.1"/>
    <property type="molecule type" value="Genomic_DNA"/>
</dbReference>
<keyword evidence="1" id="KW-0472">Membrane</keyword>
<protein>
    <submittedName>
        <fullName evidence="2">Uncharacterized protein</fullName>
    </submittedName>
</protein>
<reference evidence="2 3" key="1">
    <citation type="journal article" date="2023" name="Arcadia Sci">
        <title>De novo assembly of a long-read Amblyomma americanum tick genome.</title>
        <authorList>
            <person name="Chou S."/>
            <person name="Poskanzer K.E."/>
            <person name="Rollins M."/>
            <person name="Thuy-Boun P.S."/>
        </authorList>
    </citation>
    <scope>NUCLEOTIDE SEQUENCE [LARGE SCALE GENOMIC DNA]</scope>
    <source>
        <strain evidence="2">F_SG_1</strain>
        <tissue evidence="2">Salivary glands</tissue>
    </source>
</reference>
<organism evidence="2 3">
    <name type="scientific">Amblyomma americanum</name>
    <name type="common">Lone star tick</name>
    <dbReference type="NCBI Taxonomy" id="6943"/>
    <lineage>
        <taxon>Eukaryota</taxon>
        <taxon>Metazoa</taxon>
        <taxon>Ecdysozoa</taxon>
        <taxon>Arthropoda</taxon>
        <taxon>Chelicerata</taxon>
        <taxon>Arachnida</taxon>
        <taxon>Acari</taxon>
        <taxon>Parasitiformes</taxon>
        <taxon>Ixodida</taxon>
        <taxon>Ixodoidea</taxon>
        <taxon>Ixodidae</taxon>
        <taxon>Amblyomminae</taxon>
        <taxon>Amblyomma</taxon>
    </lineage>
</organism>
<feature type="transmembrane region" description="Helical" evidence="1">
    <location>
        <begin position="50"/>
        <end position="74"/>
    </location>
</feature>
<dbReference type="AlphaFoldDB" id="A0AAQ4FIC4"/>
<gene>
    <name evidence="2" type="ORF">V5799_023460</name>
</gene>
<comment type="caution">
    <text evidence="2">The sequence shown here is derived from an EMBL/GenBank/DDBJ whole genome shotgun (WGS) entry which is preliminary data.</text>
</comment>
<keyword evidence="3" id="KW-1185">Reference proteome</keyword>
<name>A0AAQ4FIC4_AMBAM</name>
<evidence type="ECO:0000256" key="1">
    <source>
        <dbReference type="SAM" id="Phobius"/>
    </source>
</evidence>
<keyword evidence="1" id="KW-0812">Transmembrane</keyword>
<evidence type="ECO:0000313" key="2">
    <source>
        <dbReference type="EMBL" id="KAK8786766.1"/>
    </source>
</evidence>
<dbReference type="Proteomes" id="UP001321473">
    <property type="component" value="Unassembled WGS sequence"/>
</dbReference>
<proteinExistence type="predicted"/>
<accession>A0AAQ4FIC4</accession>
<sequence length="86" mass="9403">MPSHRRRSASRDPRKRVAVCSCSCATNASPTREAQPVEPPPISKARESSVFSKVLFGALLSILGGVCLIVSIHLRKSLLDKPYRSQ</sequence>